<dbReference type="InterPro" id="IPR023996">
    <property type="entry name" value="TonB-dep_OMP_SusC/RagA"/>
</dbReference>
<feature type="domain" description="Secretin/TonB short N-terminal" evidence="12">
    <location>
        <begin position="69"/>
        <end position="120"/>
    </location>
</feature>
<proteinExistence type="inferred from homology"/>
<dbReference type="AlphaFoldDB" id="A0A4V1RWF8"/>
<evidence type="ECO:0000256" key="11">
    <source>
        <dbReference type="RuleBase" id="RU003357"/>
    </source>
</evidence>
<dbReference type="NCBIfam" id="TIGR04056">
    <property type="entry name" value="OMP_RagA_SusC"/>
    <property type="match status" value="1"/>
</dbReference>
<keyword evidence="6" id="KW-0408">Iron</keyword>
<protein>
    <submittedName>
        <fullName evidence="13">SusC/RagA family TonB-linked outer membrane protein</fullName>
    </submittedName>
</protein>
<keyword evidence="8 10" id="KW-0472">Membrane</keyword>
<dbReference type="InterPro" id="IPR039426">
    <property type="entry name" value="TonB-dep_rcpt-like"/>
</dbReference>
<dbReference type="GO" id="GO:0006826">
    <property type="term" value="P:iron ion transport"/>
    <property type="evidence" value="ECO:0007669"/>
    <property type="project" value="UniProtKB-KW"/>
</dbReference>
<keyword evidence="9 10" id="KW-0998">Cell outer membrane</keyword>
<dbReference type="Pfam" id="PF07715">
    <property type="entry name" value="Plug"/>
    <property type="match status" value="1"/>
</dbReference>
<dbReference type="Pfam" id="PF07660">
    <property type="entry name" value="STN"/>
    <property type="match status" value="1"/>
</dbReference>
<evidence type="ECO:0000256" key="7">
    <source>
        <dbReference type="ARBA" id="ARBA00023077"/>
    </source>
</evidence>
<keyword evidence="2 10" id="KW-0813">Transport</keyword>
<dbReference type="NCBIfam" id="TIGR04057">
    <property type="entry name" value="SusC_RagA_signa"/>
    <property type="match status" value="1"/>
</dbReference>
<evidence type="ECO:0000256" key="3">
    <source>
        <dbReference type="ARBA" id="ARBA00022452"/>
    </source>
</evidence>
<dbReference type="InterPro" id="IPR037066">
    <property type="entry name" value="Plug_dom_sf"/>
</dbReference>
<evidence type="ECO:0000256" key="1">
    <source>
        <dbReference type="ARBA" id="ARBA00004571"/>
    </source>
</evidence>
<organism evidence="13 14">
    <name type="scientific">Spirosoma sordidisoli</name>
    <dbReference type="NCBI Taxonomy" id="2502893"/>
    <lineage>
        <taxon>Bacteria</taxon>
        <taxon>Pseudomonadati</taxon>
        <taxon>Bacteroidota</taxon>
        <taxon>Cytophagia</taxon>
        <taxon>Cytophagales</taxon>
        <taxon>Cytophagaceae</taxon>
        <taxon>Spirosoma</taxon>
    </lineage>
</organism>
<comment type="subcellular location">
    <subcellularLocation>
        <location evidence="1 10">Cell outer membrane</location>
        <topology evidence="1 10">Multi-pass membrane protein</topology>
    </subcellularLocation>
</comment>
<dbReference type="PROSITE" id="PS52016">
    <property type="entry name" value="TONB_DEPENDENT_REC_3"/>
    <property type="match status" value="1"/>
</dbReference>
<dbReference type="SUPFAM" id="SSF49464">
    <property type="entry name" value="Carboxypeptidase regulatory domain-like"/>
    <property type="match status" value="1"/>
</dbReference>
<comment type="caution">
    <text evidence="13">The sequence shown here is derived from an EMBL/GenBank/DDBJ whole genome shotgun (WGS) entry which is preliminary data.</text>
</comment>
<sequence length="1149" mass="124369">MKKRFPVKRQLQLIMRISILQIVLALSVVSTSIAFDVHAQEALTRKVSMQVQQKQVKYVLQQLGQQAGIRFVFSSRLIQSDRKVSLQVTDQPVASVLDKLLKPLGLSYEVSGENIVIQPSETGSSASSAPDQSRTEATADITVTGTVTDEKGEVLPGVSVVIKGTSKGSTTNIQGKFSMAVPTGSATLVFSFVGYLSQEVAVGNKTSINVSLKPDTKSLEEVVVVGYGEIKKSDLTGSVSSLKAEGNEDKPITSIDQLIQGRASGVQITQNSGAPGSGMTFLIRGASSVTGSNQPLIILDGYPIETDQRSLSPNTGTSFWEASTPPTNPLAAINPNDIESIEILKDASSTAIYGSRGANGVVLITTKRGKSKRDQFSYSFRTDISSLPKKIDVLRAADFIQYANEGARNSGRDSVYRAAAIPGLLANDYFWQDLIIQPSVSQDHQLSFTGGDDKTKYSVSGNYYSQEGIIKNSSFDRGSIRINLDRQVLPKLKLFGSFSGTISENRSTQQSNSNGDQSGSAITGALRFRPIASPFAAGTDDEPELSIEGNPLTLVTLGRNVARSTVVLANLKADYSLLKGLNFVINAGVNNTNAKRDNFQPFGTFAGRQNGYAYTGEASSFNFLVENTLSFNKTIARKHRINAVGGYTWQQWNNRTFGVQATQFVSEALQANNFQLASSSSIPVTTNQNWALQSVLGRFNYTFDSRYLFTLTGRADGASRLAEGNKWAFFPSIAGGWNVHNEPFMKGRTIFDELKVRASYGISGNQSIGVGSSVDRVGTTRTVVNGIILTALAPSGLGNPNLGWETTRQINVGLDVAILKSRLKLGFEAYSRNTSDLLINLTLPGSTGFTSYAANFGKVENKGIEFDADAVILDGELKWNASGNISFNRNKITNLGGIQLFGASYLSVGSIGLGQPANTALEGFPIGAFFGYQVNGVYQNADQVATGPKDPTNPTPGDIKYVDTNGDGTISVADRTIIGNPYPDYTFGITNDFRWKSLTLSIFFMGNMGQDVMNLNRHILDALTFTTGTNMRTEAWEGRWQGEGTSNYYPQARNVGNAFRGRLSNFYLEDGSFVRLKNISLAYNLPTNTVKWLRNAKVFVSATNLITWTNYKGYDPEVSANATSSLTPGVDFGTVPQYRTYSTGINLTF</sequence>
<dbReference type="Gene3D" id="2.40.170.20">
    <property type="entry name" value="TonB-dependent receptor, beta-barrel domain"/>
    <property type="match status" value="1"/>
</dbReference>
<keyword evidence="4" id="KW-0410">Iron transport</keyword>
<dbReference type="Proteomes" id="UP000290407">
    <property type="component" value="Unassembled WGS sequence"/>
</dbReference>
<dbReference type="Gene3D" id="3.55.50.30">
    <property type="match status" value="1"/>
</dbReference>
<dbReference type="Gene3D" id="2.170.130.10">
    <property type="entry name" value="TonB-dependent receptor, plug domain"/>
    <property type="match status" value="1"/>
</dbReference>
<keyword evidence="7 11" id="KW-0798">TonB box</keyword>
<dbReference type="GO" id="GO:0009279">
    <property type="term" value="C:cell outer membrane"/>
    <property type="evidence" value="ECO:0007669"/>
    <property type="project" value="UniProtKB-SubCell"/>
</dbReference>
<comment type="similarity">
    <text evidence="10 11">Belongs to the TonB-dependent receptor family.</text>
</comment>
<dbReference type="Gene3D" id="2.60.40.1120">
    <property type="entry name" value="Carboxypeptidase-like, regulatory domain"/>
    <property type="match status" value="1"/>
</dbReference>
<dbReference type="InterPro" id="IPR012910">
    <property type="entry name" value="Plug_dom"/>
</dbReference>
<reference evidence="13 14" key="1">
    <citation type="submission" date="2019-01" db="EMBL/GenBank/DDBJ databases">
        <title>Spirosoma flava sp. nov., a propanil-degrading bacterium isolated from herbicide-contaminated soil.</title>
        <authorList>
            <person name="Zhang L."/>
            <person name="Jiang J.-D."/>
        </authorList>
    </citation>
    <scope>NUCLEOTIDE SEQUENCE [LARGE SCALE GENOMIC DNA]</scope>
    <source>
        <strain evidence="13 14">TY50</strain>
    </source>
</reference>
<dbReference type="SUPFAM" id="SSF56935">
    <property type="entry name" value="Porins"/>
    <property type="match status" value="1"/>
</dbReference>
<keyword evidence="3 10" id="KW-1134">Transmembrane beta strand</keyword>
<keyword evidence="5 10" id="KW-0812">Transmembrane</keyword>
<evidence type="ECO:0000256" key="5">
    <source>
        <dbReference type="ARBA" id="ARBA00022692"/>
    </source>
</evidence>
<dbReference type="InterPro" id="IPR036942">
    <property type="entry name" value="Beta-barrel_TonB_sf"/>
</dbReference>
<evidence type="ECO:0000256" key="8">
    <source>
        <dbReference type="ARBA" id="ARBA00023136"/>
    </source>
</evidence>
<dbReference type="RefSeq" id="WP_129601344.1">
    <property type="nucleotide sequence ID" value="NZ_SBLB01000002.1"/>
</dbReference>
<evidence type="ECO:0000256" key="9">
    <source>
        <dbReference type="ARBA" id="ARBA00023237"/>
    </source>
</evidence>
<name>A0A4V1RWF8_9BACT</name>
<dbReference type="InterPro" id="IPR000531">
    <property type="entry name" value="Beta-barrel_TonB"/>
</dbReference>
<evidence type="ECO:0000259" key="12">
    <source>
        <dbReference type="SMART" id="SM00965"/>
    </source>
</evidence>
<dbReference type="Pfam" id="PF13715">
    <property type="entry name" value="CarbopepD_reg_2"/>
    <property type="match status" value="1"/>
</dbReference>
<keyword evidence="4" id="KW-0406">Ion transport</keyword>
<evidence type="ECO:0000256" key="10">
    <source>
        <dbReference type="PROSITE-ProRule" id="PRU01360"/>
    </source>
</evidence>
<evidence type="ECO:0000256" key="2">
    <source>
        <dbReference type="ARBA" id="ARBA00022448"/>
    </source>
</evidence>
<evidence type="ECO:0000313" key="13">
    <source>
        <dbReference type="EMBL" id="RYC70118.1"/>
    </source>
</evidence>
<evidence type="ECO:0000256" key="4">
    <source>
        <dbReference type="ARBA" id="ARBA00022496"/>
    </source>
</evidence>
<accession>A0A4V1RWF8</accession>
<dbReference type="SMART" id="SM00965">
    <property type="entry name" value="STN"/>
    <property type="match status" value="1"/>
</dbReference>
<dbReference type="InterPro" id="IPR011662">
    <property type="entry name" value="Secretin/TonB_short_N"/>
</dbReference>
<dbReference type="InterPro" id="IPR008969">
    <property type="entry name" value="CarboxyPept-like_regulatory"/>
</dbReference>
<keyword evidence="14" id="KW-1185">Reference proteome</keyword>
<evidence type="ECO:0000313" key="14">
    <source>
        <dbReference type="Proteomes" id="UP000290407"/>
    </source>
</evidence>
<dbReference type="InterPro" id="IPR023997">
    <property type="entry name" value="TonB-dep_OMP_SusC/RagA_CS"/>
</dbReference>
<gene>
    <name evidence="13" type="ORF">EQG79_09615</name>
</gene>
<dbReference type="Pfam" id="PF00593">
    <property type="entry name" value="TonB_dep_Rec_b-barrel"/>
    <property type="match status" value="1"/>
</dbReference>
<dbReference type="EMBL" id="SBLB01000002">
    <property type="protein sequence ID" value="RYC70118.1"/>
    <property type="molecule type" value="Genomic_DNA"/>
</dbReference>
<evidence type="ECO:0000256" key="6">
    <source>
        <dbReference type="ARBA" id="ARBA00023004"/>
    </source>
</evidence>
<dbReference type="FunFam" id="2.170.130.10:FF:000008">
    <property type="entry name" value="SusC/RagA family TonB-linked outer membrane protein"/>
    <property type="match status" value="1"/>
</dbReference>